<gene>
    <name evidence="5" type="ORF">ECE50_005145</name>
</gene>
<keyword evidence="3" id="KW-0808">Transferase</keyword>
<reference evidence="5" key="1">
    <citation type="submission" date="2020-05" db="EMBL/GenBank/DDBJ databases">
        <title>Chitinophaga laudate sp. nov., isolated from a tropical peat swamp.</title>
        <authorList>
            <person name="Goh C.B.S."/>
            <person name="Lee M.S."/>
            <person name="Parimannan S."/>
            <person name="Pasbakhsh P."/>
            <person name="Yule C.M."/>
            <person name="Rajandas H."/>
            <person name="Loke S."/>
            <person name="Croft L."/>
            <person name="Tan J.B.L."/>
        </authorList>
    </citation>
    <scope>NUCLEOTIDE SEQUENCE</scope>
    <source>
        <strain evidence="5">Mgbs1</strain>
    </source>
</reference>
<dbReference type="EMBL" id="RIAR02000001">
    <property type="protein sequence ID" value="NSL86202.1"/>
    <property type="molecule type" value="Genomic_DNA"/>
</dbReference>
<dbReference type="GO" id="GO:0005506">
    <property type="term" value="F:iron ion binding"/>
    <property type="evidence" value="ECO:0007669"/>
    <property type="project" value="InterPro"/>
</dbReference>
<evidence type="ECO:0000313" key="5">
    <source>
        <dbReference type="EMBL" id="NSL86202.1"/>
    </source>
</evidence>
<dbReference type="InterPro" id="IPR018301">
    <property type="entry name" value="ArAA_hydroxylase_Fe/CU_BS"/>
</dbReference>
<dbReference type="Gene3D" id="1.10.800.10">
    <property type="entry name" value="Aromatic amino acid hydroxylase"/>
    <property type="match status" value="1"/>
</dbReference>
<dbReference type="InterPro" id="IPR036329">
    <property type="entry name" value="Aro-AA_hydroxylase_C_sf"/>
</dbReference>
<dbReference type="InterPro" id="IPR004839">
    <property type="entry name" value="Aminotransferase_I/II_large"/>
</dbReference>
<organism evidence="5 6">
    <name type="scientific">Chitinophaga solisilvae</name>
    <dbReference type="NCBI Taxonomy" id="1233460"/>
    <lineage>
        <taxon>Bacteria</taxon>
        <taxon>Pseudomonadati</taxon>
        <taxon>Bacteroidota</taxon>
        <taxon>Chitinophagia</taxon>
        <taxon>Chitinophagales</taxon>
        <taxon>Chitinophagaceae</taxon>
        <taxon>Chitinophaga</taxon>
    </lineage>
</organism>
<keyword evidence="4" id="KW-0663">Pyridoxal phosphate</keyword>
<dbReference type="Proteomes" id="UP000281028">
    <property type="component" value="Unassembled WGS sequence"/>
</dbReference>
<evidence type="ECO:0000256" key="3">
    <source>
        <dbReference type="ARBA" id="ARBA00022679"/>
    </source>
</evidence>
<comment type="caution">
    <text evidence="5">The sequence shown here is derived from an EMBL/GenBank/DDBJ whole genome shotgun (WGS) entry which is preliminary data.</text>
</comment>
<dbReference type="PRINTS" id="PR00372">
    <property type="entry name" value="FYWHYDRXLASE"/>
</dbReference>
<keyword evidence="6" id="KW-1185">Reference proteome</keyword>
<dbReference type="OrthoDB" id="9780502at2"/>
<dbReference type="InterPro" id="IPR015421">
    <property type="entry name" value="PyrdxlP-dep_Trfase_major"/>
</dbReference>
<dbReference type="PANTHER" id="PTHR42790">
    <property type="entry name" value="AMINOTRANSFERASE"/>
    <property type="match status" value="1"/>
</dbReference>
<sequence>MSSPFVTQDESLYQETDHHTWSQLFEKQHQLGNEHLSSAYLEGYEKLGLNDRRIVRIEDISRRLEAMSGWTLVPVAGLIPTRDFFYMLINKKYPVTVYIRQPHELDFSEQPDIFHDVYGHLPLLTNEKFTRFLTSYSIIALKYVNNDRAVDFLGRLYWFTYEMGLIKENGESKVYGGAIITSAEERANIESGAAPVYPFALDHVMNTPYNPYKLQQQYFVINSFDELFNVIEGLEAKLIEHLLLPQQDNVVRNFSLNDHIGKEFNDVIGFLNDTQFKYPEAISFVAGQPDERFFDIEDHIASFDTYVRYRTEKTGSTRTEVVNKIGQYGKTKGFINDLVAEYLKVEEDIKVTPEDILMTVGAQEAFGIVVATLCQQEKDVVLVEDPGYIGVSAFAKVFNYNMAGVSIDEEGIDLKALRNKILAINGSGKRVKLLYVIPDYQNPSGSCMPIGNRLKLLEMAQQYNFMILEDSVYNSFTYAQKKNPTLKSLDRYGRVLYVGSFSKSLFPGLRIGMIVGGQLVENHCGDRVSLIDEMTKVKAQMTNNTSGISQAMLGGVLLAKNFRLSEWNRAKFESYKMKRDHMLAALDKYLDPQTHEWAAGIRWTRPEGGFFIKMSLPFEVDDQSVMDAASQFHVIFSPMRYFYLKTGGEHELRLTFSNLSREMIEKGVRQLAQFIRWNVTGVKATQPLTAGNAI</sequence>
<dbReference type="PROSITE" id="PS00367">
    <property type="entry name" value="BH4_AAA_HYDROXYL_1"/>
    <property type="match status" value="1"/>
</dbReference>
<evidence type="ECO:0000313" key="6">
    <source>
        <dbReference type="Proteomes" id="UP000281028"/>
    </source>
</evidence>
<dbReference type="InterPro" id="IPR015422">
    <property type="entry name" value="PyrdxlP-dep_Trfase_small"/>
</dbReference>
<evidence type="ECO:0000256" key="4">
    <source>
        <dbReference type="ARBA" id="ARBA00022898"/>
    </source>
</evidence>
<dbReference type="SUPFAM" id="SSF56534">
    <property type="entry name" value="Aromatic aminoacid monoxygenases, catalytic and oligomerization domains"/>
    <property type="match status" value="1"/>
</dbReference>
<dbReference type="InterPro" id="IPR015424">
    <property type="entry name" value="PyrdxlP-dep_Trfase"/>
</dbReference>
<dbReference type="PANTHER" id="PTHR42790:SF19">
    <property type="entry name" value="KYNURENINE_ALPHA-AMINOADIPATE AMINOTRANSFERASE, MITOCHONDRIAL"/>
    <property type="match status" value="1"/>
</dbReference>
<dbReference type="EC" id="1.14.16.1" evidence="5"/>
<protein>
    <submittedName>
        <fullName evidence="5">Phenylalanine 4-monooxygenase</fullName>
        <ecNumber evidence="5">1.14.16.1</ecNumber>
    </submittedName>
</protein>
<evidence type="ECO:0000256" key="1">
    <source>
        <dbReference type="ARBA" id="ARBA00001933"/>
    </source>
</evidence>
<dbReference type="Gene3D" id="3.40.640.10">
    <property type="entry name" value="Type I PLP-dependent aspartate aminotransferase-like (Major domain)"/>
    <property type="match status" value="1"/>
</dbReference>
<proteinExistence type="predicted"/>
<dbReference type="SUPFAM" id="SSF53383">
    <property type="entry name" value="PLP-dependent transferases"/>
    <property type="match status" value="1"/>
</dbReference>
<dbReference type="PROSITE" id="PS51410">
    <property type="entry name" value="BH4_AAA_HYDROXYL_2"/>
    <property type="match status" value="1"/>
</dbReference>
<dbReference type="CDD" id="cd00609">
    <property type="entry name" value="AAT_like"/>
    <property type="match status" value="1"/>
</dbReference>
<dbReference type="InterPro" id="IPR050859">
    <property type="entry name" value="Class-I_PLP-dep_aminotransf"/>
</dbReference>
<dbReference type="AlphaFoldDB" id="A0A433WMT2"/>
<keyword evidence="5" id="KW-0560">Oxidoreductase</keyword>
<accession>A0A433WMT2</accession>
<name>A0A433WMT2_9BACT</name>
<keyword evidence="2" id="KW-0032">Aminotransferase</keyword>
<dbReference type="GO" id="GO:0008483">
    <property type="term" value="F:transaminase activity"/>
    <property type="evidence" value="ECO:0007669"/>
    <property type="project" value="UniProtKB-KW"/>
</dbReference>
<dbReference type="Gene3D" id="3.90.1150.10">
    <property type="entry name" value="Aspartate Aminotransferase, domain 1"/>
    <property type="match status" value="1"/>
</dbReference>
<dbReference type="NCBIfam" id="NF008877">
    <property type="entry name" value="PRK11913.1-2"/>
    <property type="match status" value="1"/>
</dbReference>
<dbReference type="GO" id="GO:0030170">
    <property type="term" value="F:pyridoxal phosphate binding"/>
    <property type="evidence" value="ECO:0007669"/>
    <property type="project" value="InterPro"/>
</dbReference>
<dbReference type="InterPro" id="IPR036951">
    <property type="entry name" value="ArAA_hydroxylase_sf"/>
</dbReference>
<comment type="cofactor">
    <cofactor evidence="1">
        <name>pyridoxal 5'-phosphate</name>
        <dbReference type="ChEBI" id="CHEBI:597326"/>
    </cofactor>
</comment>
<dbReference type="Pfam" id="PF00155">
    <property type="entry name" value="Aminotran_1_2"/>
    <property type="match status" value="1"/>
</dbReference>
<dbReference type="InterPro" id="IPR019774">
    <property type="entry name" value="Aromatic-AA_hydroxylase_C"/>
</dbReference>
<dbReference type="GO" id="GO:0004505">
    <property type="term" value="F:phenylalanine 4-monooxygenase activity"/>
    <property type="evidence" value="ECO:0007669"/>
    <property type="project" value="UniProtKB-EC"/>
</dbReference>
<dbReference type="Pfam" id="PF00351">
    <property type="entry name" value="Biopterin_H"/>
    <property type="match status" value="1"/>
</dbReference>
<evidence type="ECO:0000256" key="2">
    <source>
        <dbReference type="ARBA" id="ARBA00022576"/>
    </source>
</evidence>